<protein>
    <submittedName>
        <fullName evidence="4">Uncharacterized protein</fullName>
    </submittedName>
</protein>
<sequence length="800" mass="91829">MKIFNSILHFVATFATTFALLCSSGAAVEQPSKNELLTKDIRVKVTDYFVPFINCTTMVFARDRWYPESNLPVHGPIISLVYDTNTSLVTGKTIQEKFSVARRRNKAAHCWATITILPEKAGLSKEKEYFKFVGRPCFIDRTWRSHYFILITGFKHDITLNNWMDLYVFDFLGVIELILVDINQNHSSLLQYKYHNIYYNLSIPLINELREHIRIPTIEMEQSEAWYHVECSQRDCFDSFSQLGKKLSLRGKYFWTVEQLTFENIAKLSDSLDQIADKSKPNTRHVYKNLADAISFHKFLSFVILQDVLIYGFIGKRPYHIFEDMWRLSMFPTGGYAFVIHDVKTYSFVSCFGARLNSTMLDALSSPFDNTSWAYMGISFITVVLVFTSILTRCSSNAILLVIGISLENSVSLSAFEAKFRQKAYSMVGVNTLYAIWTIMVGTVFTNWYKTLFTMEMIIPTVYKSPWTGLLEVEGIRILLPFTFFGGVNFELYNGNYLYGYLIFYYQLLQFSHHIRFNGKQTNDKKIATKLFKWLQPHFGVDDNMNDLTFEMGRLEQPLVIKSLQTCGKVALMDTKENIAEITNFLNDYHQTAMYVKVDGESFFTERRPDVRGWGMPPIRSDYVEKRLKRLISAGIVTHLKAMYKMWRPPKLLGYYANWTGPRVKPVSRLDFSSKVTTRIKLQSIILLHHYQVIAPANASVAQESPLNENFEVTSQYEYLNSRYCGKVIGTKLVVGGKLDVTSRIMNPFGAGSNPNFRCQLGDDDSQLLRRRRLHCMAAAANGPGGGGGPSNDDDKWTLS</sequence>
<evidence type="ECO:0000313" key="4">
    <source>
        <dbReference type="EMBL" id="OXA36974.1"/>
    </source>
</evidence>
<reference evidence="4 5" key="1">
    <citation type="submission" date="2015-12" db="EMBL/GenBank/DDBJ databases">
        <title>The genome of Folsomia candida.</title>
        <authorList>
            <person name="Faddeeva A."/>
            <person name="Derks M.F."/>
            <person name="Anvar Y."/>
            <person name="Smit S."/>
            <person name="Van Straalen N."/>
            <person name="Roelofs D."/>
        </authorList>
    </citation>
    <scope>NUCLEOTIDE SEQUENCE [LARGE SCALE GENOMIC DNA]</scope>
    <source>
        <strain evidence="4 5">VU population</strain>
        <tissue evidence="4">Whole body</tissue>
    </source>
</reference>
<comment type="caution">
    <text evidence="4">The sequence shown here is derived from an EMBL/GenBank/DDBJ whole genome shotgun (WGS) entry which is preliminary data.</text>
</comment>
<keyword evidence="2" id="KW-1133">Transmembrane helix</keyword>
<keyword evidence="5" id="KW-1185">Reference proteome</keyword>
<evidence type="ECO:0000256" key="2">
    <source>
        <dbReference type="SAM" id="Phobius"/>
    </source>
</evidence>
<keyword evidence="2" id="KW-0812">Transmembrane</keyword>
<dbReference type="EMBL" id="LNIX01000067">
    <property type="protein sequence ID" value="OXA36974.1"/>
    <property type="molecule type" value="Genomic_DNA"/>
</dbReference>
<feature type="transmembrane region" description="Helical" evidence="2">
    <location>
        <begin position="428"/>
        <end position="449"/>
    </location>
</feature>
<evidence type="ECO:0000256" key="3">
    <source>
        <dbReference type="SAM" id="SignalP"/>
    </source>
</evidence>
<feature type="chain" id="PRO_5012827385" evidence="3">
    <location>
        <begin position="28"/>
        <end position="800"/>
    </location>
</feature>
<feature type="transmembrane region" description="Helical" evidence="2">
    <location>
        <begin position="373"/>
        <end position="391"/>
    </location>
</feature>
<accession>A0A226CWH7</accession>
<keyword evidence="3" id="KW-0732">Signal</keyword>
<gene>
    <name evidence="4" type="ORF">Fcan01_28257</name>
</gene>
<dbReference type="Proteomes" id="UP000198287">
    <property type="component" value="Unassembled WGS sequence"/>
</dbReference>
<organism evidence="4 5">
    <name type="scientific">Folsomia candida</name>
    <name type="common">Springtail</name>
    <dbReference type="NCBI Taxonomy" id="158441"/>
    <lineage>
        <taxon>Eukaryota</taxon>
        <taxon>Metazoa</taxon>
        <taxon>Ecdysozoa</taxon>
        <taxon>Arthropoda</taxon>
        <taxon>Hexapoda</taxon>
        <taxon>Collembola</taxon>
        <taxon>Entomobryomorpha</taxon>
        <taxon>Isotomoidea</taxon>
        <taxon>Isotomidae</taxon>
        <taxon>Proisotominae</taxon>
        <taxon>Folsomia</taxon>
    </lineage>
</organism>
<proteinExistence type="predicted"/>
<evidence type="ECO:0000256" key="1">
    <source>
        <dbReference type="SAM" id="MobiDB-lite"/>
    </source>
</evidence>
<feature type="region of interest" description="Disordered" evidence="1">
    <location>
        <begin position="780"/>
        <end position="800"/>
    </location>
</feature>
<feature type="signal peptide" evidence="3">
    <location>
        <begin position="1"/>
        <end position="27"/>
    </location>
</feature>
<keyword evidence="2" id="KW-0472">Membrane</keyword>
<dbReference type="AlphaFoldDB" id="A0A226CWH7"/>
<name>A0A226CWH7_FOLCA</name>
<evidence type="ECO:0000313" key="5">
    <source>
        <dbReference type="Proteomes" id="UP000198287"/>
    </source>
</evidence>